<comment type="caution">
    <text evidence="1">The sequence shown here is derived from an EMBL/GenBank/DDBJ whole genome shotgun (WGS) entry which is preliminary data.</text>
</comment>
<dbReference type="GO" id="GO:0003723">
    <property type="term" value="F:RNA binding"/>
    <property type="evidence" value="ECO:0007669"/>
    <property type="project" value="InterPro"/>
</dbReference>
<dbReference type="InterPro" id="IPR018669">
    <property type="entry name" value="Toxin_HigB"/>
</dbReference>
<name>A0A4Q0SH99_9BRAD</name>
<evidence type="ECO:0000313" key="2">
    <source>
        <dbReference type="Proteomes" id="UP000289546"/>
    </source>
</evidence>
<accession>A0A4Q0SH99</accession>
<dbReference type="RefSeq" id="WP_128916112.1">
    <property type="nucleotide sequence ID" value="NZ_LBJQ01000003.1"/>
</dbReference>
<evidence type="ECO:0000313" key="1">
    <source>
        <dbReference type="EMBL" id="RXH38657.1"/>
    </source>
</evidence>
<dbReference type="Pfam" id="PF09907">
    <property type="entry name" value="HigB_toxin"/>
    <property type="match status" value="1"/>
</dbReference>
<sequence length="98" mass="11223">MNVIARRVLKDFWERHPDAERPLSTWYQIVSKGTWGSPADLKRAFGANVDFVGDSRAIFDIGGNKYRLVVHFAYLHKAALIKFVGTHKEYDKIDAETV</sequence>
<gene>
    <name evidence="1" type="ORF">XH99_00680</name>
</gene>
<dbReference type="AlphaFoldDB" id="A0A4Q0SH99"/>
<keyword evidence="2" id="KW-1185">Reference proteome</keyword>
<proteinExistence type="predicted"/>
<dbReference type="GO" id="GO:0110001">
    <property type="term" value="C:toxin-antitoxin complex"/>
    <property type="evidence" value="ECO:0007669"/>
    <property type="project" value="InterPro"/>
</dbReference>
<dbReference type="EMBL" id="LBJQ01000003">
    <property type="protein sequence ID" value="RXH38657.1"/>
    <property type="molecule type" value="Genomic_DNA"/>
</dbReference>
<protein>
    <submittedName>
        <fullName evidence="1">Toxin RelE</fullName>
    </submittedName>
</protein>
<dbReference type="GO" id="GO:0004519">
    <property type="term" value="F:endonuclease activity"/>
    <property type="evidence" value="ECO:0007669"/>
    <property type="project" value="InterPro"/>
</dbReference>
<reference evidence="1 2" key="1">
    <citation type="submission" date="2015-04" db="EMBL/GenBank/DDBJ databases">
        <title>Comparative genomics of rhizobia nodulating Arachis hypogaea in China.</title>
        <authorList>
            <person name="Li Y."/>
        </authorList>
    </citation>
    <scope>NUCLEOTIDE SEQUENCE [LARGE SCALE GENOMIC DNA]</scope>
    <source>
        <strain evidence="1 2">CCBAU 51757</strain>
    </source>
</reference>
<organism evidence="1 2">
    <name type="scientific">Bradyrhizobium nanningense</name>
    <dbReference type="NCBI Taxonomy" id="1325118"/>
    <lineage>
        <taxon>Bacteria</taxon>
        <taxon>Pseudomonadati</taxon>
        <taxon>Pseudomonadota</taxon>
        <taxon>Alphaproteobacteria</taxon>
        <taxon>Hyphomicrobiales</taxon>
        <taxon>Nitrobacteraceae</taxon>
        <taxon>Bradyrhizobium</taxon>
    </lineage>
</organism>
<dbReference type="Proteomes" id="UP000289546">
    <property type="component" value="Unassembled WGS sequence"/>
</dbReference>